<dbReference type="CDD" id="cd20336">
    <property type="entry name" value="Rcat_RBR"/>
    <property type="match status" value="1"/>
</dbReference>
<keyword evidence="6" id="KW-0862">Zinc</keyword>
<dbReference type="GO" id="GO:0016740">
    <property type="term" value="F:transferase activity"/>
    <property type="evidence" value="ECO:0007669"/>
    <property type="project" value="UniProtKB-KW"/>
</dbReference>
<keyword evidence="5" id="KW-0833">Ubl conjugation pathway</keyword>
<evidence type="ECO:0000256" key="6">
    <source>
        <dbReference type="ARBA" id="ARBA00022833"/>
    </source>
</evidence>
<evidence type="ECO:0000256" key="2">
    <source>
        <dbReference type="ARBA" id="ARBA00022723"/>
    </source>
</evidence>
<keyword evidence="3" id="KW-0677">Repeat</keyword>
<keyword evidence="4" id="KW-0863">Zinc-finger</keyword>
<protein>
    <recommendedName>
        <fullName evidence="7">RING-type domain-containing protein</fullName>
    </recommendedName>
</protein>
<name>A0A671PKD3_9TELE</name>
<evidence type="ECO:0000259" key="7">
    <source>
        <dbReference type="PROSITE" id="PS51873"/>
    </source>
</evidence>
<evidence type="ECO:0000256" key="1">
    <source>
        <dbReference type="ARBA" id="ARBA00022679"/>
    </source>
</evidence>
<dbReference type="AlphaFoldDB" id="A0A671PKD3"/>
<evidence type="ECO:0000313" key="9">
    <source>
        <dbReference type="Proteomes" id="UP000472260"/>
    </source>
</evidence>
<keyword evidence="2" id="KW-0479">Metal-binding</keyword>
<organism evidence="8 9">
    <name type="scientific">Sinocyclocheilus anshuiensis</name>
    <dbReference type="NCBI Taxonomy" id="1608454"/>
    <lineage>
        <taxon>Eukaryota</taxon>
        <taxon>Metazoa</taxon>
        <taxon>Chordata</taxon>
        <taxon>Craniata</taxon>
        <taxon>Vertebrata</taxon>
        <taxon>Euteleostomi</taxon>
        <taxon>Actinopterygii</taxon>
        <taxon>Neopterygii</taxon>
        <taxon>Teleostei</taxon>
        <taxon>Ostariophysi</taxon>
        <taxon>Cypriniformes</taxon>
        <taxon>Cyprinidae</taxon>
        <taxon>Cyprininae</taxon>
        <taxon>Sinocyclocheilus</taxon>
    </lineage>
</organism>
<dbReference type="Gene3D" id="1.20.120.1750">
    <property type="match status" value="1"/>
</dbReference>
<dbReference type="GO" id="GO:0008270">
    <property type="term" value="F:zinc ion binding"/>
    <property type="evidence" value="ECO:0007669"/>
    <property type="project" value="UniProtKB-KW"/>
</dbReference>
<keyword evidence="1" id="KW-0808">Transferase</keyword>
<dbReference type="Ensembl" id="ENSSANT00000063308.1">
    <property type="protein sequence ID" value="ENSSANP00000059521.1"/>
    <property type="gene ID" value="ENSSANG00000029746.1"/>
</dbReference>
<evidence type="ECO:0000256" key="3">
    <source>
        <dbReference type="ARBA" id="ARBA00022737"/>
    </source>
</evidence>
<evidence type="ECO:0000313" key="8">
    <source>
        <dbReference type="Ensembl" id="ENSSANP00000059521.1"/>
    </source>
</evidence>
<evidence type="ECO:0000256" key="5">
    <source>
        <dbReference type="ARBA" id="ARBA00022786"/>
    </source>
</evidence>
<keyword evidence="9" id="KW-1185">Reference proteome</keyword>
<reference evidence="8" key="2">
    <citation type="submission" date="2025-09" db="UniProtKB">
        <authorList>
            <consortium name="Ensembl"/>
        </authorList>
    </citation>
    <scope>IDENTIFICATION</scope>
</reference>
<dbReference type="Proteomes" id="UP000472260">
    <property type="component" value="Unassembled WGS sequence"/>
</dbReference>
<accession>A0A671PKD3</accession>
<dbReference type="InterPro" id="IPR044066">
    <property type="entry name" value="TRIAD_supradom"/>
</dbReference>
<sequence length="243" mass="27556">TLLKMSEDTKKFTPDDKDEYDDDPDVLRAMLSCGHITDPQTLTDCCRAQLDAGNTEFRCPLCEDEWPYDEVRKLAKLTVDEKCNFEDMMGTKAAEKLCPGCDSFIDRLDVSNLCVECSICTKRNGQTYEFCWQCVREWKGPRPRGDRCGNVGCTSADQELLRDCPLIYLKSVKNIQCPSIRACIFCGVLIEHTNEGCKIMKCKECNKQFCFICLKPAQECLENTNHFNSCSAGLAPRQIDSDM</sequence>
<proteinExistence type="predicted"/>
<feature type="domain" description="RING-type" evidence="7">
    <location>
        <begin position="9"/>
        <end position="234"/>
    </location>
</feature>
<reference evidence="8" key="1">
    <citation type="submission" date="2025-08" db="UniProtKB">
        <authorList>
            <consortium name="Ensembl"/>
        </authorList>
    </citation>
    <scope>IDENTIFICATION</scope>
</reference>
<dbReference type="PROSITE" id="PS51873">
    <property type="entry name" value="TRIAD"/>
    <property type="match status" value="1"/>
</dbReference>
<dbReference type="SUPFAM" id="SSF57850">
    <property type="entry name" value="RING/U-box"/>
    <property type="match status" value="1"/>
</dbReference>
<evidence type="ECO:0000256" key="4">
    <source>
        <dbReference type="ARBA" id="ARBA00022771"/>
    </source>
</evidence>